<keyword evidence="1" id="KW-0547">Nucleotide-binding</keyword>
<feature type="domain" description="ABC transporter" evidence="4">
    <location>
        <begin position="10"/>
        <end position="285"/>
    </location>
</feature>
<evidence type="ECO:0000313" key="6">
    <source>
        <dbReference type="Proteomes" id="UP000326924"/>
    </source>
</evidence>
<keyword evidence="3" id="KW-0175">Coiled coil</keyword>
<keyword evidence="6" id="KW-1185">Reference proteome</keyword>
<feature type="domain" description="ABC transporter" evidence="4">
    <location>
        <begin position="322"/>
        <end position="558"/>
    </location>
</feature>
<keyword evidence="5" id="KW-0378">Hydrolase</keyword>
<proteinExistence type="predicted"/>
<protein>
    <submittedName>
        <fullName evidence="5">P-loop containing nucleoside triphosphate hydrolase protein</fullName>
    </submittedName>
</protein>
<evidence type="ECO:0000313" key="5">
    <source>
        <dbReference type="EMBL" id="KAA8892890.1"/>
    </source>
</evidence>
<evidence type="ECO:0000256" key="3">
    <source>
        <dbReference type="SAM" id="Coils"/>
    </source>
</evidence>
<comment type="caution">
    <text evidence="5">The sequence shown here is derived from an EMBL/GenBank/DDBJ whole genome shotgun (WGS) entry which is preliminary data.</text>
</comment>
<dbReference type="GO" id="GO:0016887">
    <property type="term" value="F:ATP hydrolysis activity"/>
    <property type="evidence" value="ECO:0007669"/>
    <property type="project" value="InterPro"/>
</dbReference>
<dbReference type="Proteomes" id="UP000326924">
    <property type="component" value="Unassembled WGS sequence"/>
</dbReference>
<dbReference type="AlphaFoldDB" id="A0A5J5EC99"/>
<reference evidence="5 6" key="1">
    <citation type="submission" date="2019-09" db="EMBL/GenBank/DDBJ databases">
        <title>Draft genome of the ectomycorrhizal ascomycete Sphaerosporella brunnea.</title>
        <authorList>
            <consortium name="DOE Joint Genome Institute"/>
            <person name="Benucci G.M."/>
            <person name="Marozzi G."/>
            <person name="Antonielli L."/>
            <person name="Sanchez S."/>
            <person name="Marco P."/>
            <person name="Wang X."/>
            <person name="Falini L.B."/>
            <person name="Barry K."/>
            <person name="Haridas S."/>
            <person name="Lipzen A."/>
            <person name="Labutti K."/>
            <person name="Grigoriev I.V."/>
            <person name="Murat C."/>
            <person name="Martin F."/>
            <person name="Albertini E."/>
            <person name="Donnini D."/>
            <person name="Bonito G."/>
        </authorList>
    </citation>
    <scope>NUCLEOTIDE SEQUENCE [LARGE SCALE GENOMIC DNA]</scope>
    <source>
        <strain evidence="5 6">Sb_GMNB300</strain>
    </source>
</reference>
<dbReference type="InterPro" id="IPR050334">
    <property type="entry name" value="Molybdenum_import_ModC"/>
</dbReference>
<dbReference type="PROSITE" id="PS50893">
    <property type="entry name" value="ABC_TRANSPORTER_2"/>
    <property type="match status" value="2"/>
</dbReference>
<evidence type="ECO:0000256" key="1">
    <source>
        <dbReference type="ARBA" id="ARBA00022741"/>
    </source>
</evidence>
<dbReference type="OrthoDB" id="10255969at2759"/>
<dbReference type="SUPFAM" id="SSF52540">
    <property type="entry name" value="P-loop containing nucleoside triphosphate hydrolases"/>
    <property type="match status" value="2"/>
</dbReference>
<dbReference type="InterPro" id="IPR027417">
    <property type="entry name" value="P-loop_NTPase"/>
</dbReference>
<dbReference type="GO" id="GO:0005739">
    <property type="term" value="C:mitochondrion"/>
    <property type="evidence" value="ECO:0007669"/>
    <property type="project" value="TreeGrafter"/>
</dbReference>
<dbReference type="InterPro" id="IPR003439">
    <property type="entry name" value="ABC_transporter-like_ATP-bd"/>
</dbReference>
<gene>
    <name evidence="5" type="ORF">FN846DRAFT_601795</name>
</gene>
<accession>A0A5J5EC99</accession>
<dbReference type="PANTHER" id="PTHR43514:SF4">
    <property type="entry name" value="ABC TRANSPORTER I FAMILY MEMBER 10"/>
    <property type="match status" value="1"/>
</dbReference>
<dbReference type="InterPro" id="IPR003593">
    <property type="entry name" value="AAA+_ATPase"/>
</dbReference>
<evidence type="ECO:0000256" key="2">
    <source>
        <dbReference type="ARBA" id="ARBA00022840"/>
    </source>
</evidence>
<dbReference type="Gene3D" id="3.40.50.300">
    <property type="entry name" value="P-loop containing nucleotide triphosphate hydrolases"/>
    <property type="match status" value="2"/>
</dbReference>
<keyword evidence="2" id="KW-0067">ATP-binding</keyword>
<dbReference type="SMART" id="SM00382">
    <property type="entry name" value="AAA"/>
    <property type="match status" value="2"/>
</dbReference>
<feature type="coiled-coil region" evidence="3">
    <location>
        <begin position="144"/>
        <end position="171"/>
    </location>
</feature>
<dbReference type="FunCoup" id="A0A5J5EC99">
    <property type="interactions" value="42"/>
</dbReference>
<dbReference type="EMBL" id="VXIS01000554">
    <property type="protein sequence ID" value="KAA8892890.1"/>
    <property type="molecule type" value="Genomic_DNA"/>
</dbReference>
<sequence>MTRLPALVALRSASFRRTPTAAPIFANTSFTLPSPTPAPAEKWAVLGPSKSTFLSILRGSLHASPPNARTYPALSAVGKWPYNAIQLVSFGGGSTQGMLKGGTGGDGYVSARYETLRERFDQTLREWLEASIESRLNPYETATHDRLAQEAAEAAENKRLLERVVKELKLEELLAQAVMTLSNGQSRRARIAQALLKRPEILLVDEPFMGLDPKGHALLSTLLDRVSTPVEGAHSTPVVLGLRPQDAVPTWSTHLAYVDGDCLVSAGPKTDVVEQLRKEGKKILLEGSSDTVQDKGVVEKAWAGIGSLTTPPPPKKLAEPLVEMEKVRIAYYDNVILDNFTWTIRRGEKWGLFGPNGSGKTTLTALLTSDHPLSYSQPVKHFGRSRLPEPGKRGVSVFEIQSRIGLSSPEVHSFFPRHLTLLNSIRSGFAPTPLTAPSISPDQKAHLESVLREFEDLVPAGWGQKFGEIDMSTQRLVLFLRATVTRRDLVIFDEAFSGMKGEVRERCFAFLDSERGWDGDKQAMVVVSHVSEEVPRGVERWVRLGERGGGEGAVFGEF</sequence>
<organism evidence="5 6">
    <name type="scientific">Sphaerosporella brunnea</name>
    <dbReference type="NCBI Taxonomy" id="1250544"/>
    <lineage>
        <taxon>Eukaryota</taxon>
        <taxon>Fungi</taxon>
        <taxon>Dikarya</taxon>
        <taxon>Ascomycota</taxon>
        <taxon>Pezizomycotina</taxon>
        <taxon>Pezizomycetes</taxon>
        <taxon>Pezizales</taxon>
        <taxon>Pyronemataceae</taxon>
        <taxon>Sphaerosporella</taxon>
    </lineage>
</organism>
<dbReference type="InParanoid" id="A0A5J5EC99"/>
<dbReference type="Pfam" id="PF00005">
    <property type="entry name" value="ABC_tran"/>
    <property type="match status" value="2"/>
</dbReference>
<dbReference type="GO" id="GO:0005524">
    <property type="term" value="F:ATP binding"/>
    <property type="evidence" value="ECO:0007669"/>
    <property type="project" value="UniProtKB-KW"/>
</dbReference>
<name>A0A5J5EC99_9PEZI</name>
<evidence type="ECO:0000259" key="4">
    <source>
        <dbReference type="PROSITE" id="PS50893"/>
    </source>
</evidence>
<dbReference type="PANTHER" id="PTHR43514">
    <property type="entry name" value="ABC TRANSPORTER I FAMILY MEMBER 10"/>
    <property type="match status" value="1"/>
</dbReference>